<dbReference type="EMBL" id="JARJLG010000043">
    <property type="protein sequence ID" value="KAJ7762299.1"/>
    <property type="molecule type" value="Genomic_DNA"/>
</dbReference>
<organism evidence="1 2">
    <name type="scientific">Mycena maculata</name>
    <dbReference type="NCBI Taxonomy" id="230809"/>
    <lineage>
        <taxon>Eukaryota</taxon>
        <taxon>Fungi</taxon>
        <taxon>Dikarya</taxon>
        <taxon>Basidiomycota</taxon>
        <taxon>Agaricomycotina</taxon>
        <taxon>Agaricomycetes</taxon>
        <taxon>Agaricomycetidae</taxon>
        <taxon>Agaricales</taxon>
        <taxon>Marasmiineae</taxon>
        <taxon>Mycenaceae</taxon>
        <taxon>Mycena</taxon>
    </lineage>
</organism>
<gene>
    <name evidence="1" type="ORF">DFH07DRAFT_771089</name>
</gene>
<dbReference type="AlphaFoldDB" id="A0AAD7JDS8"/>
<name>A0AAD7JDS8_9AGAR</name>
<dbReference type="Proteomes" id="UP001215280">
    <property type="component" value="Unassembled WGS sequence"/>
</dbReference>
<proteinExistence type="predicted"/>
<sequence>MCFESKPLTIQQRNIPRRRGSRHANIAAVSNIPTQVFEHMFGASSFAPFRNHYNVYKLGNIAAAAKAFGSRNKGNRPQDGIARFGDRIETALSRHFSDRHLTRLSGVLPNPGLRPIHKSASDKEPYAGVSKRCEKRALWFDVDQWLILSDLYTSHLKLKEGWHAKKYLVSDSETRSDGTALVRKFSFLRIRVLLDLLPSNKGSEDPEKRKAQARPRASLSASHHCFGGPSGNSARLHLSQTPPSPSCVARWTGTPFATGVKLLAEFTVELCPA</sequence>
<comment type="caution">
    <text evidence="1">The sequence shown here is derived from an EMBL/GenBank/DDBJ whole genome shotgun (WGS) entry which is preliminary data.</text>
</comment>
<protein>
    <submittedName>
        <fullName evidence="1">Uncharacterized protein</fullName>
    </submittedName>
</protein>
<evidence type="ECO:0000313" key="1">
    <source>
        <dbReference type="EMBL" id="KAJ7762299.1"/>
    </source>
</evidence>
<evidence type="ECO:0000313" key="2">
    <source>
        <dbReference type="Proteomes" id="UP001215280"/>
    </source>
</evidence>
<accession>A0AAD7JDS8</accession>
<keyword evidence="2" id="KW-1185">Reference proteome</keyword>
<reference evidence="1" key="1">
    <citation type="submission" date="2023-03" db="EMBL/GenBank/DDBJ databases">
        <title>Massive genome expansion in bonnet fungi (Mycena s.s.) driven by repeated elements and novel gene families across ecological guilds.</title>
        <authorList>
            <consortium name="Lawrence Berkeley National Laboratory"/>
            <person name="Harder C.B."/>
            <person name="Miyauchi S."/>
            <person name="Viragh M."/>
            <person name="Kuo A."/>
            <person name="Thoen E."/>
            <person name="Andreopoulos B."/>
            <person name="Lu D."/>
            <person name="Skrede I."/>
            <person name="Drula E."/>
            <person name="Henrissat B."/>
            <person name="Morin E."/>
            <person name="Kohler A."/>
            <person name="Barry K."/>
            <person name="LaButti K."/>
            <person name="Morin E."/>
            <person name="Salamov A."/>
            <person name="Lipzen A."/>
            <person name="Mereny Z."/>
            <person name="Hegedus B."/>
            <person name="Baldrian P."/>
            <person name="Stursova M."/>
            <person name="Weitz H."/>
            <person name="Taylor A."/>
            <person name="Grigoriev I.V."/>
            <person name="Nagy L.G."/>
            <person name="Martin F."/>
            <person name="Kauserud H."/>
        </authorList>
    </citation>
    <scope>NUCLEOTIDE SEQUENCE</scope>
    <source>
        <strain evidence="1">CBHHK188m</strain>
    </source>
</reference>